<dbReference type="EMBL" id="BAEN01000022">
    <property type="protein sequence ID" value="GAC13782.1"/>
    <property type="molecule type" value="Genomic_DNA"/>
</dbReference>
<dbReference type="Proteomes" id="UP000006334">
    <property type="component" value="Unassembled WGS sequence"/>
</dbReference>
<protein>
    <submittedName>
        <fullName evidence="1">MSHA pilin protein MshC</fullName>
    </submittedName>
</protein>
<reference evidence="1 2" key="1">
    <citation type="journal article" date="2017" name="Antonie Van Leeuwenhoek">
        <title>Rhizobium rhizosphaerae sp. nov., a novel species isolated from rice rhizosphere.</title>
        <authorList>
            <person name="Zhao J.J."/>
            <person name="Zhang J."/>
            <person name="Zhang R.J."/>
            <person name="Zhang C.W."/>
            <person name="Yin H.Q."/>
            <person name="Zhang X.X."/>
        </authorList>
    </citation>
    <scope>NUCLEOTIDE SEQUENCE [LARGE SCALE GENOMIC DNA]</scope>
    <source>
        <strain evidence="1 2">E3</strain>
    </source>
</reference>
<dbReference type="AlphaFoldDB" id="K6Y6E4"/>
<dbReference type="eggNOG" id="COG4968">
    <property type="taxonomic scope" value="Bacteria"/>
</dbReference>
<evidence type="ECO:0000313" key="2">
    <source>
        <dbReference type="Proteomes" id="UP000006334"/>
    </source>
</evidence>
<proteinExistence type="predicted"/>
<evidence type="ECO:0000313" key="1">
    <source>
        <dbReference type="EMBL" id="GAC13782.1"/>
    </source>
</evidence>
<comment type="caution">
    <text evidence="1">The sequence shown here is derived from an EMBL/GenBank/DDBJ whole genome shotgun (WGS) entry which is preliminary data.</text>
</comment>
<sequence>MQQRAMNDTRDGFCFQVNVFTDANSSFGPPTLTYSNTNKTLSCSSTIDTSESAEYVVANIDEMLADNVTITSGGGSIKFNRFGCPDTGNGFCANNVEVIFQGESTVGVCIESQGYIHACD</sequence>
<name>K6Y6E4_9ALTE</name>
<accession>K6Y6E4</accession>
<organism evidence="1 2">
    <name type="scientific">Aliiglaciecola lipolytica E3</name>
    <dbReference type="NCBI Taxonomy" id="1127673"/>
    <lineage>
        <taxon>Bacteria</taxon>
        <taxon>Pseudomonadati</taxon>
        <taxon>Pseudomonadota</taxon>
        <taxon>Gammaproteobacteria</taxon>
        <taxon>Alteromonadales</taxon>
        <taxon>Alteromonadaceae</taxon>
        <taxon>Aliiglaciecola</taxon>
    </lineage>
</organism>
<gene>
    <name evidence="1" type="primary">mshC</name>
    <name evidence="1" type="ORF">GLIP_1141</name>
</gene>
<dbReference type="STRING" id="1127673.GLIP_1141"/>
<keyword evidence="2" id="KW-1185">Reference proteome</keyword>